<dbReference type="RefSeq" id="YP_009208221.1">
    <property type="nucleotide sequence ID" value="NC_028903.1"/>
</dbReference>
<evidence type="ECO:0000313" key="1">
    <source>
        <dbReference type="EMBL" id="AJW61438.1"/>
    </source>
</evidence>
<dbReference type="GeneID" id="26634403"/>
<protein>
    <submittedName>
        <fullName evidence="1">Uncharacterized protein</fullName>
    </submittedName>
</protein>
<dbReference type="OrthoDB" id="23164at10239"/>
<dbReference type="KEGG" id="vg:26634403"/>
<proteinExistence type="predicted"/>
<sequence>MDIVVKCSRCEGTNLHLSNKVIRELAKGSPTKGKNKRFTNVRVYTAICKDCLTTECHYEEIGERK</sequence>
<reference evidence="1 2" key="1">
    <citation type="submission" date="2014-12" db="EMBL/GenBank/DDBJ databases">
        <title>Completed Genome sequence of Escherichia coli Bacteriophage P172-1.</title>
        <authorList>
            <person name="Xu J."/>
            <person name="Chen M."/>
            <person name="Zhang W."/>
        </authorList>
    </citation>
    <scope>NUCLEOTIDE SEQUENCE [LARGE SCALE GENOMIC DNA]</scope>
</reference>
<organism evidence="1 2">
    <name type="scientific">Escherichia phage 172-1</name>
    <dbReference type="NCBI Taxonomy" id="1598146"/>
    <lineage>
        <taxon>Viruses</taxon>
        <taxon>Duplodnaviria</taxon>
        <taxon>Heunggongvirae</taxon>
        <taxon>Uroviricota</taxon>
        <taxon>Caudoviricetes</taxon>
        <taxon>Mktvariviridae</taxon>
        <taxon>Gordonclarkvirinae</taxon>
        <taxon>Kuravirus</taxon>
        <taxon>Kuravirus kv1721</taxon>
    </lineage>
</organism>
<dbReference type="EMBL" id="KP308307">
    <property type="protein sequence ID" value="AJW61438.1"/>
    <property type="molecule type" value="Genomic_DNA"/>
</dbReference>
<name>A0A0D5BID1_9CAUD</name>
<keyword evidence="2" id="KW-1185">Reference proteome</keyword>
<dbReference type="Proteomes" id="UP000032685">
    <property type="component" value="Segment"/>
</dbReference>
<gene>
    <name evidence="1" type="ORF">1721_74</name>
</gene>
<evidence type="ECO:0000313" key="2">
    <source>
        <dbReference type="Proteomes" id="UP000032685"/>
    </source>
</evidence>
<accession>A0A0D5BID1</accession>